<comment type="caution">
    <text evidence="1">The sequence shown here is derived from an EMBL/GenBank/DDBJ whole genome shotgun (WGS) entry which is preliminary data.</text>
</comment>
<dbReference type="Proteomes" id="UP001597010">
    <property type="component" value="Unassembled WGS sequence"/>
</dbReference>
<sequence>MDHLLIIRTLRNREITAKVASEDDYPFGSKNNIRIKFPESKKIGFDFDELSKLENIDLSDKPRLYHARNICLVAFILLVCG</sequence>
<protein>
    <submittedName>
        <fullName evidence="1">Uncharacterized protein</fullName>
    </submittedName>
</protein>
<evidence type="ECO:0000313" key="2">
    <source>
        <dbReference type="Proteomes" id="UP001597010"/>
    </source>
</evidence>
<keyword evidence="2" id="KW-1185">Reference proteome</keyword>
<evidence type="ECO:0000313" key="1">
    <source>
        <dbReference type="EMBL" id="MFD0794723.1"/>
    </source>
</evidence>
<organism evidence="1 2">
    <name type="scientific">Mucilaginibacter litoreus</name>
    <dbReference type="NCBI Taxonomy" id="1048221"/>
    <lineage>
        <taxon>Bacteria</taxon>
        <taxon>Pseudomonadati</taxon>
        <taxon>Bacteroidota</taxon>
        <taxon>Sphingobacteriia</taxon>
        <taxon>Sphingobacteriales</taxon>
        <taxon>Sphingobacteriaceae</taxon>
        <taxon>Mucilaginibacter</taxon>
    </lineage>
</organism>
<name>A0ABW3AUV6_9SPHI</name>
<accession>A0ABW3AUV6</accession>
<proteinExistence type="predicted"/>
<dbReference type="RefSeq" id="WP_377116346.1">
    <property type="nucleotide sequence ID" value="NZ_JBHTHZ010000013.1"/>
</dbReference>
<reference evidence="2" key="1">
    <citation type="journal article" date="2019" name="Int. J. Syst. Evol. Microbiol.">
        <title>The Global Catalogue of Microorganisms (GCM) 10K type strain sequencing project: providing services to taxonomists for standard genome sequencing and annotation.</title>
        <authorList>
            <consortium name="The Broad Institute Genomics Platform"/>
            <consortium name="The Broad Institute Genome Sequencing Center for Infectious Disease"/>
            <person name="Wu L."/>
            <person name="Ma J."/>
        </authorList>
    </citation>
    <scope>NUCLEOTIDE SEQUENCE [LARGE SCALE GENOMIC DNA]</scope>
    <source>
        <strain evidence="2">CCUG 61484</strain>
    </source>
</reference>
<dbReference type="EMBL" id="JBHTHZ010000013">
    <property type="protein sequence ID" value="MFD0794723.1"/>
    <property type="molecule type" value="Genomic_DNA"/>
</dbReference>
<gene>
    <name evidence="1" type="ORF">ACFQZX_13935</name>
</gene>